<keyword evidence="8" id="KW-1185">Reference proteome</keyword>
<dbReference type="PANTHER" id="PTHR10869">
    <property type="entry name" value="PROLYL 4-HYDROXYLASE ALPHA SUBUNIT"/>
    <property type="match status" value="1"/>
</dbReference>
<dbReference type="AlphaFoldDB" id="A0A4Y7U129"/>
<evidence type="ECO:0000259" key="6">
    <source>
        <dbReference type="SMART" id="SM00702"/>
    </source>
</evidence>
<dbReference type="GO" id="GO:0031418">
    <property type="term" value="F:L-ascorbic acid binding"/>
    <property type="evidence" value="ECO:0007669"/>
    <property type="project" value="InterPro"/>
</dbReference>
<proteinExistence type="predicted"/>
<dbReference type="GO" id="GO:0004656">
    <property type="term" value="F:procollagen-proline 4-dioxygenase activity"/>
    <property type="evidence" value="ECO:0007669"/>
    <property type="project" value="TreeGrafter"/>
</dbReference>
<protein>
    <recommendedName>
        <fullName evidence="6">Prolyl 4-hydroxylase alpha subunit domain-containing protein</fullName>
    </recommendedName>
</protein>
<evidence type="ECO:0000256" key="4">
    <source>
        <dbReference type="ARBA" id="ARBA00023002"/>
    </source>
</evidence>
<accession>A0A4Y7U129</accession>
<dbReference type="STRING" id="71717.A0A4Y7U129"/>
<dbReference type="InterPro" id="IPR006620">
    <property type="entry name" value="Pro_4_hyd_alph"/>
</dbReference>
<evidence type="ECO:0000256" key="5">
    <source>
        <dbReference type="ARBA" id="ARBA00023004"/>
    </source>
</evidence>
<organism evidence="7 8">
    <name type="scientific">Coprinellus micaceus</name>
    <name type="common">Glistening ink-cap mushroom</name>
    <name type="synonym">Coprinus micaceus</name>
    <dbReference type="NCBI Taxonomy" id="71717"/>
    <lineage>
        <taxon>Eukaryota</taxon>
        <taxon>Fungi</taxon>
        <taxon>Dikarya</taxon>
        <taxon>Basidiomycota</taxon>
        <taxon>Agaricomycotina</taxon>
        <taxon>Agaricomycetes</taxon>
        <taxon>Agaricomycetidae</taxon>
        <taxon>Agaricales</taxon>
        <taxon>Agaricineae</taxon>
        <taxon>Psathyrellaceae</taxon>
        <taxon>Coprinellus</taxon>
    </lineage>
</organism>
<keyword evidence="2" id="KW-0479">Metal-binding</keyword>
<evidence type="ECO:0000256" key="2">
    <source>
        <dbReference type="ARBA" id="ARBA00022723"/>
    </source>
</evidence>
<gene>
    <name evidence="7" type="ORF">FA13DRAFT_1751214</name>
</gene>
<dbReference type="InterPro" id="IPR045054">
    <property type="entry name" value="P4HA-like"/>
</dbReference>
<dbReference type="InterPro" id="IPR044862">
    <property type="entry name" value="Pro_4_hyd_alph_FE2OG_OXY"/>
</dbReference>
<dbReference type="Proteomes" id="UP000298030">
    <property type="component" value="Unassembled WGS sequence"/>
</dbReference>
<evidence type="ECO:0000313" key="7">
    <source>
        <dbReference type="EMBL" id="TEB40133.1"/>
    </source>
</evidence>
<keyword evidence="4" id="KW-0560">Oxidoreductase</keyword>
<name>A0A4Y7U129_COPMI</name>
<feature type="domain" description="Prolyl 4-hydroxylase alpha subunit" evidence="6">
    <location>
        <begin position="20"/>
        <end position="223"/>
    </location>
</feature>
<dbReference type="Pfam" id="PF13640">
    <property type="entry name" value="2OG-FeII_Oxy_3"/>
    <property type="match status" value="1"/>
</dbReference>
<dbReference type="GO" id="GO:0005783">
    <property type="term" value="C:endoplasmic reticulum"/>
    <property type="evidence" value="ECO:0007669"/>
    <property type="project" value="TreeGrafter"/>
</dbReference>
<dbReference type="Gene3D" id="2.60.120.620">
    <property type="entry name" value="q2cbj1_9rhob like domain"/>
    <property type="match status" value="1"/>
</dbReference>
<comment type="caution">
    <text evidence="7">The sequence shown here is derived from an EMBL/GenBank/DDBJ whole genome shotgun (WGS) entry which is preliminary data.</text>
</comment>
<keyword evidence="3" id="KW-0223">Dioxygenase</keyword>
<evidence type="ECO:0000256" key="1">
    <source>
        <dbReference type="ARBA" id="ARBA00001961"/>
    </source>
</evidence>
<sequence length="227" mass="25555">MAISRIDFSTTPLGESYTGFFATVLDDVFSEQECAELLKLADTPPSKWEPTAVGGDDVYASNFRHSDRSLVFDANEPSQMIYGRLRPLLPEIHEISPVGEWSLITGKAGRTKQAGTWTLAGVNSRLSFLRYGPGHYFKPHCDGLNTIGKQKSFVTLQLYLNDRDEDGTKLQGGATRFWTPNKKHFIDVEPKIGRVLVFQQRMLIHSGEEVVAGMKYTMRSDLMFEQK</sequence>
<evidence type="ECO:0000256" key="3">
    <source>
        <dbReference type="ARBA" id="ARBA00022964"/>
    </source>
</evidence>
<dbReference type="EMBL" id="QPFP01000001">
    <property type="protein sequence ID" value="TEB40133.1"/>
    <property type="molecule type" value="Genomic_DNA"/>
</dbReference>
<dbReference type="SMART" id="SM00702">
    <property type="entry name" value="P4Hc"/>
    <property type="match status" value="1"/>
</dbReference>
<dbReference type="GO" id="GO:0005506">
    <property type="term" value="F:iron ion binding"/>
    <property type="evidence" value="ECO:0007669"/>
    <property type="project" value="InterPro"/>
</dbReference>
<comment type="cofactor">
    <cofactor evidence="1">
        <name>L-ascorbate</name>
        <dbReference type="ChEBI" id="CHEBI:38290"/>
    </cofactor>
</comment>
<dbReference type="OrthoDB" id="69177at2759"/>
<dbReference type="PANTHER" id="PTHR10869:SF241">
    <property type="entry name" value="FE2OG DIOXYGENASE DOMAIN-CONTAINING PROTEIN"/>
    <property type="match status" value="1"/>
</dbReference>
<reference evidence="7 8" key="1">
    <citation type="journal article" date="2019" name="Nat. Ecol. Evol.">
        <title>Megaphylogeny resolves global patterns of mushroom evolution.</title>
        <authorList>
            <person name="Varga T."/>
            <person name="Krizsan K."/>
            <person name="Foldi C."/>
            <person name="Dima B."/>
            <person name="Sanchez-Garcia M."/>
            <person name="Sanchez-Ramirez S."/>
            <person name="Szollosi G.J."/>
            <person name="Szarkandi J.G."/>
            <person name="Papp V."/>
            <person name="Albert L."/>
            <person name="Andreopoulos W."/>
            <person name="Angelini C."/>
            <person name="Antonin V."/>
            <person name="Barry K.W."/>
            <person name="Bougher N.L."/>
            <person name="Buchanan P."/>
            <person name="Buyck B."/>
            <person name="Bense V."/>
            <person name="Catcheside P."/>
            <person name="Chovatia M."/>
            <person name="Cooper J."/>
            <person name="Damon W."/>
            <person name="Desjardin D."/>
            <person name="Finy P."/>
            <person name="Geml J."/>
            <person name="Haridas S."/>
            <person name="Hughes K."/>
            <person name="Justo A."/>
            <person name="Karasinski D."/>
            <person name="Kautmanova I."/>
            <person name="Kiss B."/>
            <person name="Kocsube S."/>
            <person name="Kotiranta H."/>
            <person name="LaButti K.M."/>
            <person name="Lechner B.E."/>
            <person name="Liimatainen K."/>
            <person name="Lipzen A."/>
            <person name="Lukacs Z."/>
            <person name="Mihaltcheva S."/>
            <person name="Morgado L.N."/>
            <person name="Niskanen T."/>
            <person name="Noordeloos M.E."/>
            <person name="Ohm R.A."/>
            <person name="Ortiz-Santana B."/>
            <person name="Ovrebo C."/>
            <person name="Racz N."/>
            <person name="Riley R."/>
            <person name="Savchenko A."/>
            <person name="Shiryaev A."/>
            <person name="Soop K."/>
            <person name="Spirin V."/>
            <person name="Szebenyi C."/>
            <person name="Tomsovsky M."/>
            <person name="Tulloss R.E."/>
            <person name="Uehling J."/>
            <person name="Grigoriev I.V."/>
            <person name="Vagvolgyi C."/>
            <person name="Papp T."/>
            <person name="Martin F.M."/>
            <person name="Miettinen O."/>
            <person name="Hibbett D.S."/>
            <person name="Nagy L.G."/>
        </authorList>
    </citation>
    <scope>NUCLEOTIDE SEQUENCE [LARGE SCALE GENOMIC DNA]</scope>
    <source>
        <strain evidence="7 8">FP101781</strain>
    </source>
</reference>
<keyword evidence="5" id="KW-0408">Iron</keyword>
<evidence type="ECO:0000313" key="8">
    <source>
        <dbReference type="Proteomes" id="UP000298030"/>
    </source>
</evidence>